<dbReference type="SUPFAM" id="SSF49879">
    <property type="entry name" value="SMAD/FHA domain"/>
    <property type="match status" value="1"/>
</dbReference>
<evidence type="ECO:0000259" key="2">
    <source>
        <dbReference type="PROSITE" id="PS50006"/>
    </source>
</evidence>
<evidence type="ECO:0000313" key="4">
    <source>
        <dbReference type="Proteomes" id="UP000004374"/>
    </source>
</evidence>
<dbReference type="Pfam" id="PF20232">
    <property type="entry name" value="T6SS_FHA_C"/>
    <property type="match status" value="1"/>
</dbReference>
<evidence type="ECO:0000256" key="1">
    <source>
        <dbReference type="SAM" id="MobiDB-lite"/>
    </source>
</evidence>
<accession>I1DY99</accession>
<comment type="caution">
    <text evidence="3">The sequence shown here is derived from an EMBL/GenBank/DDBJ whole genome shotgun (WGS) entry which is preliminary data.</text>
</comment>
<protein>
    <submittedName>
        <fullName evidence="3">Type VI secretion system protein</fullName>
    </submittedName>
</protein>
<reference evidence="3 4" key="1">
    <citation type="journal article" date="2012" name="J. Bacteriol.">
        <title>Genome Sequence of the Protease-Producing Bacterium Rheinheimera nanhaiensis E407-8T, Isolated from Deep-Sea Sediment of the South China Sea.</title>
        <authorList>
            <person name="Zhang X.-Y."/>
            <person name="Zhang Y.-J."/>
            <person name="Qin Q.-L."/>
            <person name="Xie B.-B."/>
            <person name="Chen X.-L."/>
            <person name="Zhou B.-C."/>
            <person name="Zhang Y.-Z."/>
        </authorList>
    </citation>
    <scope>NUCLEOTIDE SEQUENCE [LARGE SCALE GENOMIC DNA]</scope>
    <source>
        <strain evidence="3 4">E407-8</strain>
    </source>
</reference>
<dbReference type="EMBL" id="BAFK01000010">
    <property type="protein sequence ID" value="GAB59027.1"/>
    <property type="molecule type" value="Genomic_DNA"/>
</dbReference>
<proteinExistence type="predicted"/>
<dbReference type="InterPro" id="IPR017735">
    <property type="entry name" value="T6SS_FHA"/>
</dbReference>
<dbReference type="RefSeq" id="WP_008221268.1">
    <property type="nucleotide sequence ID" value="NZ_BAFK01000010.1"/>
</dbReference>
<dbReference type="InterPro" id="IPR000253">
    <property type="entry name" value="FHA_dom"/>
</dbReference>
<dbReference type="Pfam" id="PF00498">
    <property type="entry name" value="FHA"/>
    <property type="match status" value="1"/>
</dbReference>
<sequence>MGQRDMLLELSVLSYHRLSPRQVAVKRFDSQGGSLGRSEQADWYLPDPERVVSGVHAIISFQQGQFRITDQSTNGLFVNRSVEPLGQGNSHSLHHGDILCLGDYEIQVALIDSVSAEKSTEHSLIAENTQKPPLNRHTDAAAGLTIGQLAPAAITPTFNSQPLFNAATSSTTNASSVTGAPARQTPVSNSLAFNAESTLTLDNLDQHFHAPAALIPDDWESPWQEEPATALSPVKQPLSAPSGKSQPGNSSDSACVQAFIRGLGLSEANQAAMQNEQCWLQLGQALQQALQGVIAVMHERSQVKSSFRVNQTTFQQRENNPLKFSANLDDAFHNLFNRPGSSFMPARQAIAEAFSDISRHEAAIIAGARGAMSGLMAELAPERLEAADYGSNLFDKLNPAQRQARLWARYKALHQELAGEVNDKHKQGVNDDFISAYEAYLRQG</sequence>
<feature type="region of interest" description="Disordered" evidence="1">
    <location>
        <begin position="225"/>
        <end position="251"/>
    </location>
</feature>
<evidence type="ECO:0000313" key="3">
    <source>
        <dbReference type="EMBL" id="GAB59027.1"/>
    </source>
</evidence>
<dbReference type="CDD" id="cd00060">
    <property type="entry name" value="FHA"/>
    <property type="match status" value="1"/>
</dbReference>
<dbReference type="Proteomes" id="UP000004374">
    <property type="component" value="Unassembled WGS sequence"/>
</dbReference>
<feature type="compositionally biased region" description="Polar residues" evidence="1">
    <location>
        <begin position="242"/>
        <end position="251"/>
    </location>
</feature>
<dbReference type="InterPro" id="IPR008984">
    <property type="entry name" value="SMAD_FHA_dom_sf"/>
</dbReference>
<dbReference type="STRING" id="562729.RNAN_2017"/>
<dbReference type="InterPro" id="IPR046883">
    <property type="entry name" value="T6SS_FHA_C"/>
</dbReference>
<dbReference type="Gene3D" id="2.60.200.20">
    <property type="match status" value="1"/>
</dbReference>
<organism evidence="3 4">
    <name type="scientific">Rheinheimera nanhaiensis E407-8</name>
    <dbReference type="NCBI Taxonomy" id="562729"/>
    <lineage>
        <taxon>Bacteria</taxon>
        <taxon>Pseudomonadati</taxon>
        <taxon>Pseudomonadota</taxon>
        <taxon>Gammaproteobacteria</taxon>
        <taxon>Chromatiales</taxon>
        <taxon>Chromatiaceae</taxon>
        <taxon>Rheinheimera</taxon>
    </lineage>
</organism>
<name>I1DY99_9GAMM</name>
<feature type="domain" description="FHA" evidence="2">
    <location>
        <begin position="33"/>
        <end position="83"/>
    </location>
</feature>
<dbReference type="NCBIfam" id="TIGR03354">
    <property type="entry name" value="VI_FHA"/>
    <property type="match status" value="1"/>
</dbReference>
<dbReference type="AlphaFoldDB" id="I1DY99"/>
<gene>
    <name evidence="3" type="ORF">RNAN_2017</name>
</gene>
<keyword evidence="4" id="KW-1185">Reference proteome</keyword>
<dbReference type="SMART" id="SM00240">
    <property type="entry name" value="FHA"/>
    <property type="match status" value="1"/>
</dbReference>
<dbReference type="PROSITE" id="PS50006">
    <property type="entry name" value="FHA_DOMAIN"/>
    <property type="match status" value="1"/>
</dbReference>